<evidence type="ECO:0000256" key="2">
    <source>
        <dbReference type="ARBA" id="ARBA00022771"/>
    </source>
</evidence>
<comment type="caution">
    <text evidence="7">The sequence shown here is derived from an EMBL/GenBank/DDBJ whole genome shotgun (WGS) entry which is preliminary data.</text>
</comment>
<dbReference type="GO" id="GO:0006511">
    <property type="term" value="P:ubiquitin-dependent protein catabolic process"/>
    <property type="evidence" value="ECO:0007669"/>
    <property type="project" value="TreeGrafter"/>
</dbReference>
<dbReference type="PROSITE" id="PS50089">
    <property type="entry name" value="ZF_RING_2"/>
    <property type="match status" value="1"/>
</dbReference>
<organism evidence="7 8">
    <name type="scientific">Rhypophila decipiens</name>
    <dbReference type="NCBI Taxonomy" id="261697"/>
    <lineage>
        <taxon>Eukaryota</taxon>
        <taxon>Fungi</taxon>
        <taxon>Dikarya</taxon>
        <taxon>Ascomycota</taxon>
        <taxon>Pezizomycotina</taxon>
        <taxon>Sordariomycetes</taxon>
        <taxon>Sordariomycetidae</taxon>
        <taxon>Sordariales</taxon>
        <taxon>Naviculisporaceae</taxon>
        <taxon>Rhypophila</taxon>
    </lineage>
</organism>
<dbReference type="PANTHER" id="PTHR16079">
    <property type="entry name" value="UBIQUITIN LIGASE PROTEIN CHFR"/>
    <property type="match status" value="1"/>
</dbReference>
<dbReference type="PROSITE" id="PS00518">
    <property type="entry name" value="ZF_RING_1"/>
    <property type="match status" value="1"/>
</dbReference>
<dbReference type="InterPro" id="IPR018957">
    <property type="entry name" value="Znf_C3HC4_RING-type"/>
</dbReference>
<dbReference type="InterPro" id="IPR036028">
    <property type="entry name" value="SH3-like_dom_sf"/>
</dbReference>
<dbReference type="GO" id="GO:0005634">
    <property type="term" value="C:nucleus"/>
    <property type="evidence" value="ECO:0007669"/>
    <property type="project" value="TreeGrafter"/>
</dbReference>
<accession>A0AAN6XTH2</accession>
<feature type="domain" description="RING-type" evidence="6">
    <location>
        <begin position="19"/>
        <end position="75"/>
    </location>
</feature>
<feature type="compositionally biased region" description="Low complexity" evidence="5">
    <location>
        <begin position="674"/>
        <end position="698"/>
    </location>
</feature>
<dbReference type="Gene3D" id="3.30.40.10">
    <property type="entry name" value="Zinc/RING finger domain, C3HC4 (zinc finger)"/>
    <property type="match status" value="1"/>
</dbReference>
<keyword evidence="3" id="KW-0862">Zinc</keyword>
<dbReference type="AlphaFoldDB" id="A0AAN6XTH2"/>
<reference evidence="7" key="1">
    <citation type="journal article" date="2023" name="Mol. Phylogenet. Evol.">
        <title>Genome-scale phylogeny and comparative genomics of the fungal order Sordariales.</title>
        <authorList>
            <person name="Hensen N."/>
            <person name="Bonometti L."/>
            <person name="Westerberg I."/>
            <person name="Brannstrom I.O."/>
            <person name="Guillou S."/>
            <person name="Cros-Aarteil S."/>
            <person name="Calhoun S."/>
            <person name="Haridas S."/>
            <person name="Kuo A."/>
            <person name="Mondo S."/>
            <person name="Pangilinan J."/>
            <person name="Riley R."/>
            <person name="LaButti K."/>
            <person name="Andreopoulos B."/>
            <person name="Lipzen A."/>
            <person name="Chen C."/>
            <person name="Yan M."/>
            <person name="Daum C."/>
            <person name="Ng V."/>
            <person name="Clum A."/>
            <person name="Steindorff A."/>
            <person name="Ohm R.A."/>
            <person name="Martin F."/>
            <person name="Silar P."/>
            <person name="Natvig D.O."/>
            <person name="Lalanne C."/>
            <person name="Gautier V."/>
            <person name="Ament-Velasquez S.L."/>
            <person name="Kruys A."/>
            <person name="Hutchinson M.I."/>
            <person name="Powell A.J."/>
            <person name="Barry K."/>
            <person name="Miller A.N."/>
            <person name="Grigoriev I.V."/>
            <person name="Debuchy R."/>
            <person name="Gladieux P."/>
            <person name="Hiltunen Thoren M."/>
            <person name="Johannesson H."/>
        </authorList>
    </citation>
    <scope>NUCLEOTIDE SEQUENCE</scope>
    <source>
        <strain evidence="7">PSN293</strain>
    </source>
</reference>
<keyword evidence="2 4" id="KW-0863">Zinc-finger</keyword>
<dbReference type="SUPFAM" id="SSF50044">
    <property type="entry name" value="SH3-domain"/>
    <property type="match status" value="1"/>
</dbReference>
<dbReference type="GO" id="GO:0016567">
    <property type="term" value="P:protein ubiquitination"/>
    <property type="evidence" value="ECO:0007669"/>
    <property type="project" value="TreeGrafter"/>
</dbReference>
<sequence>MDPPKPAGPAVSLENELTCSICADLLYQPLTLLDCLHTFCGACVKTWFQSQAARAENAPVPPPDDVAIFTCPSCREPVRDTKHDARVTTLLDMFLALNPDKVISEEDMRERDEIYTKGEKVMPRLSFADRTPEQKRLDEEERRLLAEVQELSLREAEAEAAAADAHSSSRTRRSRASSRRDASNEPGRRSARRDRDTSHRSESRQRTAEESTEQRRRRVEHQSSLRSLINTEGVDSRDLEKEIEDFARQIQEEGLLDGLDLDNIDLTNNDELSRKITEAYRRRHRERLRQGPQGGRGSNASARSHRSDISATRPRSRTDDSSRPTSRHSGGHSRPPSASSSNEDRGRYPPSASSHLEVQEPRRRRRTSSGGRSATVPVAPTQPDLRVGPRSQTDLASRASSAEPNPIRPAMATITGGRSTSSPTTVSAPGPGTASPDVRNLPFSARASTGLGITQRQAEPSSTSQSTDQTRNRPPRPSALVLGSSSPNFTPTSGPLSPSLTTPPLPSPQRPKLPRYPEPFITCNHCNREHIEYELHYNCYICRDGDYNLCRDCWRRGKGCLHWMGFGYAAWARWEKWLEADPKTPPPHMLTASRYRRPKQFPGGAEGRRTLTTENPKYRLQSGTFCCSCAAWSNECYWRCEICNEGDWGFCNDCVNSGKSCTHALLPLSYQPFSGRSTTPPSPSSSPHSRSPKSRSPVRAPPPGASVLARPNHAARGDFKPLTFNSPCEVCRNGIPPLEPRFHCNECPSGVYPGSLTDEGDYNICQGCYSGLVTNGTIAAENGPDGWRRCPLAGHRMVVVKFVIDELGAERRVVVKDLVGGRRLATEPFGDGSEKLEIWKWWRYFQRQPPIPQSSSIQTQQPSNNKKDAGTTLVETSGKWHKKRISRLVSLDLAREAIIPAGETRFVTGDVFPNDGGEGPRGMAGWSWYPLPGADDELMFPKGAEIVEIEDVNGDWCHGFYMGLKGGLVPGPYVRFGSGSSAGGLLGAEEV</sequence>
<feature type="region of interest" description="Disordered" evidence="5">
    <location>
        <begin position="674"/>
        <end position="712"/>
    </location>
</feature>
<evidence type="ECO:0000256" key="1">
    <source>
        <dbReference type="ARBA" id="ARBA00022723"/>
    </source>
</evidence>
<evidence type="ECO:0000313" key="8">
    <source>
        <dbReference type="Proteomes" id="UP001301769"/>
    </source>
</evidence>
<dbReference type="PANTHER" id="PTHR16079:SF4">
    <property type="entry name" value="E3 UBIQUITIN-PROTEIN LIGASE CHFR"/>
    <property type="match status" value="1"/>
</dbReference>
<feature type="region of interest" description="Disordered" evidence="5">
    <location>
        <begin position="156"/>
        <end position="233"/>
    </location>
</feature>
<dbReference type="Proteomes" id="UP001301769">
    <property type="component" value="Unassembled WGS sequence"/>
</dbReference>
<dbReference type="EMBL" id="MU858377">
    <property type="protein sequence ID" value="KAK4206613.1"/>
    <property type="molecule type" value="Genomic_DNA"/>
</dbReference>
<dbReference type="GO" id="GO:0008270">
    <property type="term" value="F:zinc ion binding"/>
    <property type="evidence" value="ECO:0007669"/>
    <property type="project" value="UniProtKB-KW"/>
</dbReference>
<feature type="compositionally biased region" description="Low complexity" evidence="5">
    <location>
        <begin position="490"/>
        <end position="500"/>
    </location>
</feature>
<name>A0AAN6XTH2_9PEZI</name>
<dbReference type="InterPro" id="IPR052256">
    <property type="entry name" value="E3_ubiquitin-ligase_CHFR"/>
</dbReference>
<evidence type="ECO:0000259" key="6">
    <source>
        <dbReference type="PROSITE" id="PS50089"/>
    </source>
</evidence>
<feature type="region of interest" description="Disordered" evidence="5">
    <location>
        <begin position="852"/>
        <end position="871"/>
    </location>
</feature>
<feature type="compositionally biased region" description="Low complexity" evidence="5">
    <location>
        <begin position="159"/>
        <end position="168"/>
    </location>
</feature>
<dbReference type="GO" id="GO:0004842">
    <property type="term" value="F:ubiquitin-protein transferase activity"/>
    <property type="evidence" value="ECO:0007669"/>
    <property type="project" value="TreeGrafter"/>
</dbReference>
<evidence type="ECO:0000256" key="4">
    <source>
        <dbReference type="PROSITE-ProRule" id="PRU00175"/>
    </source>
</evidence>
<feature type="compositionally biased region" description="Polar residues" evidence="5">
    <location>
        <begin position="390"/>
        <end position="403"/>
    </location>
</feature>
<dbReference type="SMART" id="SM00184">
    <property type="entry name" value="RING"/>
    <property type="match status" value="2"/>
</dbReference>
<gene>
    <name evidence="7" type="ORF">QBC37DRAFT_121119</name>
</gene>
<proteinExistence type="predicted"/>
<protein>
    <recommendedName>
        <fullName evidence="6">RING-type domain-containing protein</fullName>
    </recommendedName>
</protein>
<evidence type="ECO:0000313" key="7">
    <source>
        <dbReference type="EMBL" id="KAK4206613.1"/>
    </source>
</evidence>
<evidence type="ECO:0000256" key="3">
    <source>
        <dbReference type="ARBA" id="ARBA00022833"/>
    </source>
</evidence>
<dbReference type="InterPro" id="IPR017907">
    <property type="entry name" value="Znf_RING_CS"/>
</dbReference>
<dbReference type="InterPro" id="IPR001841">
    <property type="entry name" value="Znf_RING"/>
</dbReference>
<dbReference type="InterPro" id="IPR013083">
    <property type="entry name" value="Znf_RING/FYVE/PHD"/>
</dbReference>
<feature type="region of interest" description="Disordered" evidence="5">
    <location>
        <begin position="284"/>
        <end position="513"/>
    </location>
</feature>
<feature type="compositionally biased region" description="Pro residues" evidence="5">
    <location>
        <begin position="501"/>
        <end position="513"/>
    </location>
</feature>
<feature type="compositionally biased region" description="Low complexity" evidence="5">
    <location>
        <begin position="853"/>
        <end position="863"/>
    </location>
</feature>
<keyword evidence="8" id="KW-1185">Reference proteome</keyword>
<reference evidence="7" key="2">
    <citation type="submission" date="2023-05" db="EMBL/GenBank/DDBJ databases">
        <authorList>
            <consortium name="Lawrence Berkeley National Laboratory"/>
            <person name="Steindorff A."/>
            <person name="Hensen N."/>
            <person name="Bonometti L."/>
            <person name="Westerberg I."/>
            <person name="Brannstrom I.O."/>
            <person name="Guillou S."/>
            <person name="Cros-Aarteil S."/>
            <person name="Calhoun S."/>
            <person name="Haridas S."/>
            <person name="Kuo A."/>
            <person name="Mondo S."/>
            <person name="Pangilinan J."/>
            <person name="Riley R."/>
            <person name="Labutti K."/>
            <person name="Andreopoulos B."/>
            <person name="Lipzen A."/>
            <person name="Chen C."/>
            <person name="Yanf M."/>
            <person name="Daum C."/>
            <person name="Ng V."/>
            <person name="Clum A."/>
            <person name="Ohm R."/>
            <person name="Martin F."/>
            <person name="Silar P."/>
            <person name="Natvig D."/>
            <person name="Lalanne C."/>
            <person name="Gautier V."/>
            <person name="Ament-Velasquez S.L."/>
            <person name="Kruys A."/>
            <person name="Hutchinson M.I."/>
            <person name="Powell A.J."/>
            <person name="Barry K."/>
            <person name="Miller A.N."/>
            <person name="Grigoriev I.V."/>
            <person name="Debuchy R."/>
            <person name="Gladieux P."/>
            <person name="Thoren M.H."/>
            <person name="Johannesson H."/>
        </authorList>
    </citation>
    <scope>NUCLEOTIDE SEQUENCE</scope>
    <source>
        <strain evidence="7">PSN293</strain>
    </source>
</reference>
<dbReference type="Pfam" id="PF00097">
    <property type="entry name" value="zf-C3HC4"/>
    <property type="match status" value="1"/>
</dbReference>
<feature type="compositionally biased region" description="Polar residues" evidence="5">
    <location>
        <begin position="451"/>
        <end position="469"/>
    </location>
</feature>
<evidence type="ECO:0000256" key="5">
    <source>
        <dbReference type="SAM" id="MobiDB-lite"/>
    </source>
</evidence>
<feature type="compositionally biased region" description="Polar residues" evidence="5">
    <location>
        <begin position="416"/>
        <end position="427"/>
    </location>
</feature>
<dbReference type="Gene3D" id="2.30.30.40">
    <property type="entry name" value="SH3 Domains"/>
    <property type="match status" value="1"/>
</dbReference>
<keyword evidence="1" id="KW-0479">Metal-binding</keyword>
<feature type="compositionally biased region" description="Basic and acidic residues" evidence="5">
    <location>
        <begin position="178"/>
        <end position="214"/>
    </location>
</feature>
<dbReference type="SUPFAM" id="SSF57850">
    <property type="entry name" value="RING/U-box"/>
    <property type="match status" value="1"/>
</dbReference>